<name>A0A366EY05_9HYPH</name>
<keyword evidence="2" id="KW-1185">Reference proteome</keyword>
<dbReference type="EMBL" id="QNRK01000031">
    <property type="protein sequence ID" value="RBP06389.1"/>
    <property type="molecule type" value="Genomic_DNA"/>
</dbReference>
<reference evidence="1 2" key="1">
    <citation type="submission" date="2018-06" db="EMBL/GenBank/DDBJ databases">
        <title>Genomic Encyclopedia of Type Strains, Phase IV (KMG-IV): sequencing the most valuable type-strain genomes for metagenomic binning, comparative biology and taxonomic classification.</title>
        <authorList>
            <person name="Goeker M."/>
        </authorList>
    </citation>
    <scope>NUCLEOTIDE SEQUENCE [LARGE SCALE GENOMIC DNA]</scope>
    <source>
        <strain evidence="1 2">DSM 24875</strain>
    </source>
</reference>
<evidence type="ECO:0000313" key="1">
    <source>
        <dbReference type="EMBL" id="RBP06389.1"/>
    </source>
</evidence>
<dbReference type="AlphaFoldDB" id="A0A366EY05"/>
<organism evidence="1 2">
    <name type="scientific">Roseiarcus fermentans</name>
    <dbReference type="NCBI Taxonomy" id="1473586"/>
    <lineage>
        <taxon>Bacteria</taxon>
        <taxon>Pseudomonadati</taxon>
        <taxon>Pseudomonadota</taxon>
        <taxon>Alphaproteobacteria</taxon>
        <taxon>Hyphomicrobiales</taxon>
        <taxon>Roseiarcaceae</taxon>
        <taxon>Roseiarcus</taxon>
    </lineage>
</organism>
<sequence length="74" mass="8061">MTTAERAANELADLVARNPSISDGLAQFERIYDAYMIEMAGDFVDKREALLDAFRAKALEGDLAQLIADKLGAV</sequence>
<gene>
    <name evidence="1" type="ORF">DFR50_1319</name>
</gene>
<dbReference type="Proteomes" id="UP000253529">
    <property type="component" value="Unassembled WGS sequence"/>
</dbReference>
<dbReference type="RefSeq" id="WP_113891589.1">
    <property type="nucleotide sequence ID" value="NZ_QNRK01000031.1"/>
</dbReference>
<proteinExistence type="predicted"/>
<accession>A0A366EY05</accession>
<evidence type="ECO:0000313" key="2">
    <source>
        <dbReference type="Proteomes" id="UP000253529"/>
    </source>
</evidence>
<comment type="caution">
    <text evidence="1">The sequence shown here is derived from an EMBL/GenBank/DDBJ whole genome shotgun (WGS) entry which is preliminary data.</text>
</comment>
<protein>
    <submittedName>
        <fullName evidence="1">Uncharacterized protein</fullName>
    </submittedName>
</protein>